<dbReference type="InParanoid" id="A0A1Y2FKX1"/>
<feature type="region of interest" description="Disordered" evidence="2">
    <location>
        <begin position="310"/>
        <end position="333"/>
    </location>
</feature>
<name>A0A1Y2FKX1_9BASI</name>
<organism evidence="3 4">
    <name type="scientific">Leucosporidium creatinivorum</name>
    <dbReference type="NCBI Taxonomy" id="106004"/>
    <lineage>
        <taxon>Eukaryota</taxon>
        <taxon>Fungi</taxon>
        <taxon>Dikarya</taxon>
        <taxon>Basidiomycota</taxon>
        <taxon>Pucciniomycotina</taxon>
        <taxon>Microbotryomycetes</taxon>
        <taxon>Leucosporidiales</taxon>
        <taxon>Leucosporidium</taxon>
    </lineage>
</organism>
<dbReference type="Proteomes" id="UP000193467">
    <property type="component" value="Unassembled WGS sequence"/>
</dbReference>
<dbReference type="Pfam" id="PF13094">
    <property type="entry name" value="CENP-Q"/>
    <property type="match status" value="1"/>
</dbReference>
<keyword evidence="4" id="KW-1185">Reference proteome</keyword>
<comment type="caution">
    <text evidence="3">The sequence shown here is derived from an EMBL/GenBank/DDBJ whole genome shotgun (WGS) entry which is preliminary data.</text>
</comment>
<reference evidence="3 4" key="1">
    <citation type="submission" date="2016-07" db="EMBL/GenBank/DDBJ databases">
        <title>Pervasive Adenine N6-methylation of Active Genes in Fungi.</title>
        <authorList>
            <consortium name="DOE Joint Genome Institute"/>
            <person name="Mondo S.J."/>
            <person name="Dannebaum R.O."/>
            <person name="Kuo R.C."/>
            <person name="Labutti K."/>
            <person name="Haridas S."/>
            <person name="Kuo A."/>
            <person name="Salamov A."/>
            <person name="Ahrendt S.R."/>
            <person name="Lipzen A."/>
            <person name="Sullivan W."/>
            <person name="Andreopoulos W.B."/>
            <person name="Clum A."/>
            <person name="Lindquist E."/>
            <person name="Daum C."/>
            <person name="Ramamoorthy G.K."/>
            <person name="Gryganskyi A."/>
            <person name="Culley D."/>
            <person name="Magnuson J.K."/>
            <person name="James T.Y."/>
            <person name="O'Malley M.A."/>
            <person name="Stajich J.E."/>
            <person name="Spatafora J.W."/>
            <person name="Visel A."/>
            <person name="Grigoriev I.V."/>
        </authorList>
    </citation>
    <scope>NUCLEOTIDE SEQUENCE [LARGE SCALE GENOMIC DNA]</scope>
    <source>
        <strain evidence="3 4">62-1032</strain>
    </source>
</reference>
<evidence type="ECO:0000313" key="3">
    <source>
        <dbReference type="EMBL" id="ORY84641.1"/>
    </source>
</evidence>
<feature type="compositionally biased region" description="Basic and acidic residues" evidence="2">
    <location>
        <begin position="310"/>
        <end position="319"/>
    </location>
</feature>
<sequence length="377" mass="40945">MAKASTSRSSGAASSSKSNSKASTTASANSKAKPPPRRASRGEANKPAAAGRGKTAKLRPASGVGAGGKGKQKKKQEKVIKAEKVQGKRKRVEEEDGEDEEPKKRRAGPTLVRSVKRVVPASVVAKSWRKLSRAAQAELRNTLEEGALEILSQLDGKARNDMQELLNQLYEVIEDYLPSLLVPPADASARAAAGQSTKGEVDIPDTDSIAEKIAAYEAALVPELAEVHALEREIKREQRLLEEDEARLMNFESARQKVETAETKESSKNMHPLLHDLLDSRAAPPPNVALFERKTPSIAWVTESAAARLPKEKEAKLESQEDEAESDEEYDPAKDDYLLALAARVGGSLAEMEKRLEGLERVARIVDEGERAIVGMM</sequence>
<keyword evidence="1" id="KW-0175">Coiled coil</keyword>
<dbReference type="EMBL" id="MCGR01000017">
    <property type="protein sequence ID" value="ORY84641.1"/>
    <property type="molecule type" value="Genomic_DNA"/>
</dbReference>
<evidence type="ECO:0008006" key="5">
    <source>
        <dbReference type="Google" id="ProtNLM"/>
    </source>
</evidence>
<feature type="region of interest" description="Disordered" evidence="2">
    <location>
        <begin position="1"/>
        <end position="111"/>
    </location>
</feature>
<protein>
    <recommendedName>
        <fullName evidence="5">CENP-Q, a CENPA-CAD centromere complex subunit-domain-containing protein</fullName>
    </recommendedName>
</protein>
<accession>A0A1Y2FKX1</accession>
<evidence type="ECO:0000256" key="1">
    <source>
        <dbReference type="SAM" id="Coils"/>
    </source>
</evidence>
<gene>
    <name evidence="3" type="ORF">BCR35DRAFT_324731</name>
</gene>
<dbReference type="InterPro" id="IPR025212">
    <property type="entry name" value="CAD_CENP-Q"/>
</dbReference>
<feature type="compositionally biased region" description="Acidic residues" evidence="2">
    <location>
        <begin position="320"/>
        <end position="330"/>
    </location>
</feature>
<evidence type="ECO:0000256" key="2">
    <source>
        <dbReference type="SAM" id="MobiDB-lite"/>
    </source>
</evidence>
<proteinExistence type="predicted"/>
<feature type="compositionally biased region" description="Low complexity" evidence="2">
    <location>
        <begin position="1"/>
        <end position="32"/>
    </location>
</feature>
<feature type="compositionally biased region" description="Basic and acidic residues" evidence="2">
    <location>
        <begin position="77"/>
        <end position="86"/>
    </location>
</feature>
<feature type="coiled-coil region" evidence="1">
    <location>
        <begin position="227"/>
        <end position="261"/>
    </location>
</feature>
<dbReference type="AlphaFoldDB" id="A0A1Y2FKX1"/>
<evidence type="ECO:0000313" key="4">
    <source>
        <dbReference type="Proteomes" id="UP000193467"/>
    </source>
</evidence>